<dbReference type="EMBL" id="SLWQ01000005">
    <property type="protein sequence ID" value="TCO40394.1"/>
    <property type="molecule type" value="Genomic_DNA"/>
</dbReference>
<proteinExistence type="predicted"/>
<dbReference type="OrthoDB" id="264572at2"/>
<keyword evidence="1" id="KW-0378">Hydrolase</keyword>
<dbReference type="AlphaFoldDB" id="A0A4R2I7U6"/>
<reference evidence="1 2" key="1">
    <citation type="journal article" date="2015" name="Stand. Genomic Sci.">
        <title>Genomic Encyclopedia of Bacterial and Archaeal Type Strains, Phase III: the genomes of soil and plant-associated and newly described type strains.</title>
        <authorList>
            <person name="Whitman W.B."/>
            <person name="Woyke T."/>
            <person name="Klenk H.P."/>
            <person name="Zhou Y."/>
            <person name="Lilburn T.G."/>
            <person name="Beck B.J."/>
            <person name="De Vos P."/>
            <person name="Vandamme P."/>
            <person name="Eisen J.A."/>
            <person name="Garrity G."/>
            <person name="Hugenholtz P."/>
            <person name="Kyrpides N.C."/>
        </authorList>
    </citation>
    <scope>NUCLEOTIDE SEQUENCE [LARGE SCALE GENOMIC DNA]</scope>
    <source>
        <strain evidence="1 2">A3</strain>
    </source>
</reference>
<accession>A0A4R2I7U6</accession>
<dbReference type="GO" id="GO:0016787">
    <property type="term" value="F:hydrolase activity"/>
    <property type="evidence" value="ECO:0007669"/>
    <property type="project" value="UniProtKB-KW"/>
</dbReference>
<keyword evidence="2" id="KW-1185">Reference proteome</keyword>
<protein>
    <submittedName>
        <fullName evidence="1">Alpha/beta superfamily hydrolase</fullName>
    </submittedName>
</protein>
<comment type="caution">
    <text evidence="1">The sequence shown here is derived from an EMBL/GenBank/DDBJ whole genome shotgun (WGS) entry which is preliminary data.</text>
</comment>
<dbReference type="RefSeq" id="WP_131997993.1">
    <property type="nucleotide sequence ID" value="NZ_SLWQ01000005.1"/>
</dbReference>
<dbReference type="SUPFAM" id="SSF53474">
    <property type="entry name" value="alpha/beta-Hydrolases"/>
    <property type="match status" value="1"/>
</dbReference>
<evidence type="ECO:0000313" key="2">
    <source>
        <dbReference type="Proteomes" id="UP000294862"/>
    </source>
</evidence>
<dbReference type="InterPro" id="IPR029058">
    <property type="entry name" value="AB_hydrolase_fold"/>
</dbReference>
<dbReference type="Proteomes" id="UP000294862">
    <property type="component" value="Unassembled WGS sequence"/>
</dbReference>
<evidence type="ECO:0000313" key="1">
    <source>
        <dbReference type="EMBL" id="TCO40394.1"/>
    </source>
</evidence>
<sequence>MKGTVILSHGLESGPQATKVSALALVCDALGWASVRPDYRDLDASRDPLAIDARIDRALGHAPREGRVVFAGSSMGAFTSGFASLRRASAGLFLLALPTAIPGYPRAFDAADVPTTLVHGWNDEVCPVDAAIGFARARGATLHLVRDGHRLAAHVDWCAGVFRDFLAGLD</sequence>
<dbReference type="Gene3D" id="3.40.50.1820">
    <property type="entry name" value="alpha/beta hydrolase"/>
    <property type="match status" value="1"/>
</dbReference>
<organism evidence="1 2">
    <name type="scientific">Dokdonella fugitiva</name>
    <dbReference type="NCBI Taxonomy" id="328517"/>
    <lineage>
        <taxon>Bacteria</taxon>
        <taxon>Pseudomonadati</taxon>
        <taxon>Pseudomonadota</taxon>
        <taxon>Gammaproteobacteria</taxon>
        <taxon>Lysobacterales</taxon>
        <taxon>Rhodanobacteraceae</taxon>
        <taxon>Dokdonella</taxon>
    </lineage>
</organism>
<name>A0A4R2I7U6_9GAMM</name>
<gene>
    <name evidence="1" type="ORF">EV148_105189</name>
</gene>